<reference evidence="1 2" key="1">
    <citation type="submission" date="2019-01" db="EMBL/GenBank/DDBJ databases">
        <authorList>
            <person name="Sayadi A."/>
        </authorList>
    </citation>
    <scope>NUCLEOTIDE SEQUENCE [LARGE SCALE GENOMIC DNA]</scope>
</reference>
<proteinExistence type="predicted"/>
<gene>
    <name evidence="1" type="ORF">CALMAC_LOCUS5645</name>
</gene>
<evidence type="ECO:0000313" key="2">
    <source>
        <dbReference type="Proteomes" id="UP000410492"/>
    </source>
</evidence>
<sequence>MCLLCCVIFIFNNRKCVVNRVICYSYTINFLPCLVAGGTTAYLAGRFLVWCLTYLELIYIILKERHT</sequence>
<protein>
    <submittedName>
        <fullName evidence="1">Uncharacterized protein</fullName>
    </submittedName>
</protein>
<dbReference type="OrthoDB" id="6782294at2759"/>
<organism evidence="1 2">
    <name type="scientific">Callosobruchus maculatus</name>
    <name type="common">Southern cowpea weevil</name>
    <name type="synonym">Pulse bruchid</name>
    <dbReference type="NCBI Taxonomy" id="64391"/>
    <lineage>
        <taxon>Eukaryota</taxon>
        <taxon>Metazoa</taxon>
        <taxon>Ecdysozoa</taxon>
        <taxon>Arthropoda</taxon>
        <taxon>Hexapoda</taxon>
        <taxon>Insecta</taxon>
        <taxon>Pterygota</taxon>
        <taxon>Neoptera</taxon>
        <taxon>Endopterygota</taxon>
        <taxon>Coleoptera</taxon>
        <taxon>Polyphaga</taxon>
        <taxon>Cucujiformia</taxon>
        <taxon>Chrysomeloidea</taxon>
        <taxon>Chrysomelidae</taxon>
        <taxon>Bruchinae</taxon>
        <taxon>Bruchini</taxon>
        <taxon>Callosobruchus</taxon>
    </lineage>
</organism>
<evidence type="ECO:0000313" key="1">
    <source>
        <dbReference type="EMBL" id="VEN42005.1"/>
    </source>
</evidence>
<dbReference type="Proteomes" id="UP000410492">
    <property type="component" value="Unassembled WGS sequence"/>
</dbReference>
<keyword evidence="2" id="KW-1185">Reference proteome</keyword>
<dbReference type="AlphaFoldDB" id="A0A653C2L7"/>
<accession>A0A653C2L7</accession>
<dbReference type="EMBL" id="CAACVG010006825">
    <property type="protein sequence ID" value="VEN42005.1"/>
    <property type="molecule type" value="Genomic_DNA"/>
</dbReference>
<name>A0A653C2L7_CALMS</name>